<feature type="domain" description="Glycosyltransferase subfamily 4-like N-terminal" evidence="5">
    <location>
        <begin position="349"/>
        <end position="527"/>
    </location>
</feature>
<protein>
    <recommendedName>
        <fullName evidence="8">Glycosyltransferase involved in cell wall biosynthesis</fullName>
    </recommendedName>
</protein>
<organism evidence="6 7">
    <name type="scientific">Pseudorhodoferax aquiterrae</name>
    <dbReference type="NCBI Taxonomy" id="747304"/>
    <lineage>
        <taxon>Bacteria</taxon>
        <taxon>Pseudomonadati</taxon>
        <taxon>Pseudomonadota</taxon>
        <taxon>Betaproteobacteria</taxon>
        <taxon>Burkholderiales</taxon>
        <taxon>Comamonadaceae</taxon>
    </lineage>
</organism>
<dbReference type="CDD" id="cd10918">
    <property type="entry name" value="CE4_NodB_like_5s_6s"/>
    <property type="match status" value="1"/>
</dbReference>
<dbReference type="Pfam" id="PF13439">
    <property type="entry name" value="Glyco_transf_4"/>
    <property type="match status" value="1"/>
</dbReference>
<dbReference type="Pfam" id="PF01522">
    <property type="entry name" value="Polysacc_deac_1"/>
    <property type="match status" value="2"/>
</dbReference>
<sequence>MHFGDLALKILAQEKLSVLLFHAVPRSTTELVNDLTLASFERVIDYVDEHFNVVPLDEAATALKAGRLPRRAACITFDDGYDSWLSGAVPLLRRRNLHATFFITTGQFDNERMWHERVAHALANHPGPVLDLPGFGLPQVPLGQLQERRRALSMVEQLLKYQPLNVRDKLLDALEAAAGTRQDQLCRMTVEQLRDLHAQGFGVGAHTVRHPILSLCEDDDAMREIGGAREVLEHLLHAPVKAFAYPNGRPGVDFRAEHVRMVQAAGYTHAVTTEGGAADRQTSVFEIPRFTPWGPSDVQMGVQMARNLMTKSRRVMVAPGALPTRSATKPGGRDTRPLVAFVENGAGFGGAVVALQTLLSNSRATGYRYHVVTNMPVGDFTGTAEQSVVIPDRAVDYRAMARRVRARLGSGLLAKGVLFALGRADDLTNRLPYFLRLVTHLLKVRPAIVHGNNDPSANREAMMAARLLGIPYIQHVRGSVSDSLAMPMMRNGPATFIPVSRWLTGELLRSGVPAERIRQIYDGIDLEVLPTSGAAPDLRSELGLPENTILIAMVGMLVAWKGQDLFLNALAAVKSSSQAPVIALVVGDTPERGDASYARGLHAQAQALGLQDRVRFLGRRNDLQALLPQIDICVSASTSPEPLGLVMLEALAHGCLFVGPAFGAACEVTEDGTTGFLFKPGSAASLAAKLELAIERAAAPDAAAQQHGRDLIDRQFSGARCARITSWVHQHLLDAR</sequence>
<dbReference type="EMBL" id="BMYK01000001">
    <property type="protein sequence ID" value="GHC68900.1"/>
    <property type="molecule type" value="Genomic_DNA"/>
</dbReference>
<evidence type="ECO:0000259" key="3">
    <source>
        <dbReference type="Pfam" id="PF00534"/>
    </source>
</evidence>
<dbReference type="SUPFAM" id="SSF88713">
    <property type="entry name" value="Glycoside hydrolase/deacetylase"/>
    <property type="match status" value="1"/>
</dbReference>
<proteinExistence type="predicted"/>
<evidence type="ECO:0000256" key="1">
    <source>
        <dbReference type="ARBA" id="ARBA00004613"/>
    </source>
</evidence>
<dbReference type="InterPro" id="IPR011330">
    <property type="entry name" value="Glyco_hydro/deAcase_b/a-brl"/>
</dbReference>
<dbReference type="CDD" id="cd03801">
    <property type="entry name" value="GT4_PimA-like"/>
    <property type="match status" value="1"/>
</dbReference>
<keyword evidence="7" id="KW-1185">Reference proteome</keyword>
<gene>
    <name evidence="6" type="ORF">GCM10007320_01710</name>
</gene>
<reference evidence="7" key="1">
    <citation type="journal article" date="2019" name="Int. J. Syst. Evol. Microbiol.">
        <title>The Global Catalogue of Microorganisms (GCM) 10K type strain sequencing project: providing services to taxonomists for standard genome sequencing and annotation.</title>
        <authorList>
            <consortium name="The Broad Institute Genomics Platform"/>
            <consortium name="The Broad Institute Genome Sequencing Center for Infectious Disease"/>
            <person name="Wu L."/>
            <person name="Ma J."/>
        </authorList>
    </citation>
    <scope>NUCLEOTIDE SEQUENCE [LARGE SCALE GENOMIC DNA]</scope>
    <source>
        <strain evidence="7">KCTC 23314</strain>
    </source>
</reference>
<evidence type="ECO:0000313" key="6">
    <source>
        <dbReference type="EMBL" id="GHC68900.1"/>
    </source>
</evidence>
<comment type="subcellular location">
    <subcellularLocation>
        <location evidence="1">Secreted</location>
    </subcellularLocation>
</comment>
<feature type="domain" description="NodB homology" evidence="4">
    <location>
        <begin position="189"/>
        <end position="268"/>
    </location>
</feature>
<evidence type="ECO:0000259" key="4">
    <source>
        <dbReference type="Pfam" id="PF01522"/>
    </source>
</evidence>
<dbReference type="RefSeq" id="WP_189685143.1">
    <property type="nucleotide sequence ID" value="NZ_BMYK01000001.1"/>
</dbReference>
<feature type="domain" description="Glycosyl transferase family 1" evidence="3">
    <location>
        <begin position="538"/>
        <end position="697"/>
    </location>
</feature>
<dbReference type="InterPro" id="IPR051398">
    <property type="entry name" value="Polysacch_Deacetylase"/>
</dbReference>
<dbReference type="SUPFAM" id="SSF53756">
    <property type="entry name" value="UDP-Glycosyltransferase/glycogen phosphorylase"/>
    <property type="match status" value="1"/>
</dbReference>
<dbReference type="Gene3D" id="3.20.20.370">
    <property type="entry name" value="Glycoside hydrolase/deacetylase"/>
    <property type="match status" value="1"/>
</dbReference>
<evidence type="ECO:0000313" key="7">
    <source>
        <dbReference type="Proteomes" id="UP000626210"/>
    </source>
</evidence>
<keyword evidence="2" id="KW-0732">Signal</keyword>
<evidence type="ECO:0000256" key="2">
    <source>
        <dbReference type="ARBA" id="ARBA00022729"/>
    </source>
</evidence>
<feature type="domain" description="NodB homology" evidence="4">
    <location>
        <begin position="68"/>
        <end position="114"/>
    </location>
</feature>
<dbReference type="Pfam" id="PF00534">
    <property type="entry name" value="Glycos_transf_1"/>
    <property type="match status" value="1"/>
</dbReference>
<dbReference type="InterPro" id="IPR028098">
    <property type="entry name" value="Glyco_trans_4-like_N"/>
</dbReference>
<dbReference type="PANTHER" id="PTHR34216">
    <property type="match status" value="1"/>
</dbReference>
<comment type="caution">
    <text evidence="6">The sequence shown here is derived from an EMBL/GenBank/DDBJ whole genome shotgun (WGS) entry which is preliminary data.</text>
</comment>
<name>A0ABQ3FVT5_9BURK</name>
<evidence type="ECO:0000259" key="5">
    <source>
        <dbReference type="Pfam" id="PF13439"/>
    </source>
</evidence>
<dbReference type="InterPro" id="IPR001296">
    <property type="entry name" value="Glyco_trans_1"/>
</dbReference>
<dbReference type="PANTHER" id="PTHR34216:SF3">
    <property type="entry name" value="POLY-BETA-1,6-N-ACETYL-D-GLUCOSAMINE N-DEACETYLASE"/>
    <property type="match status" value="1"/>
</dbReference>
<accession>A0ABQ3FVT5</accession>
<dbReference type="Proteomes" id="UP000626210">
    <property type="component" value="Unassembled WGS sequence"/>
</dbReference>
<dbReference type="Gene3D" id="3.40.50.2000">
    <property type="entry name" value="Glycogen Phosphorylase B"/>
    <property type="match status" value="2"/>
</dbReference>
<evidence type="ECO:0008006" key="8">
    <source>
        <dbReference type="Google" id="ProtNLM"/>
    </source>
</evidence>
<dbReference type="InterPro" id="IPR002509">
    <property type="entry name" value="NODB_dom"/>
</dbReference>